<name>A0A1F7I6X8_9BACT</name>
<sequence length="72" mass="8233">MDIVFSDHAEFQLKKRRISKELVKKAVLNPQSIEPSFRGRNLLRSMIGDKLLEVVIKTEGSVVIVITGYYLN</sequence>
<evidence type="ECO:0008006" key="3">
    <source>
        <dbReference type="Google" id="ProtNLM"/>
    </source>
</evidence>
<accession>A0A1F7I6X8</accession>
<evidence type="ECO:0000313" key="2">
    <source>
        <dbReference type="Proteomes" id="UP000179270"/>
    </source>
</evidence>
<proteinExistence type="predicted"/>
<dbReference type="STRING" id="1802055.A3A74_08330"/>
<reference evidence="1 2" key="1">
    <citation type="journal article" date="2016" name="Nat. Commun.">
        <title>Thousands of microbial genomes shed light on interconnected biogeochemical processes in an aquifer system.</title>
        <authorList>
            <person name="Anantharaman K."/>
            <person name="Brown C.T."/>
            <person name="Hug L.A."/>
            <person name="Sharon I."/>
            <person name="Castelle C.J."/>
            <person name="Probst A.J."/>
            <person name="Thomas B.C."/>
            <person name="Singh A."/>
            <person name="Wilkins M.J."/>
            <person name="Karaoz U."/>
            <person name="Brodie E.L."/>
            <person name="Williams K.H."/>
            <person name="Hubbard S.S."/>
            <person name="Banfield J.F."/>
        </authorList>
    </citation>
    <scope>NUCLEOTIDE SEQUENCE [LARGE SCALE GENOMIC DNA]</scope>
</reference>
<dbReference type="AlphaFoldDB" id="A0A1F7I6X8"/>
<dbReference type="InterPro" id="IPR025354">
    <property type="entry name" value="DUF4258"/>
</dbReference>
<gene>
    <name evidence="1" type="ORF">A3A74_08330</name>
</gene>
<dbReference type="EMBL" id="MGAF01000057">
    <property type="protein sequence ID" value="OGK39127.1"/>
    <property type="molecule type" value="Genomic_DNA"/>
</dbReference>
<dbReference type="Pfam" id="PF14076">
    <property type="entry name" value="DUF4258"/>
    <property type="match status" value="1"/>
</dbReference>
<dbReference type="Proteomes" id="UP000179270">
    <property type="component" value="Unassembled WGS sequence"/>
</dbReference>
<protein>
    <recommendedName>
        <fullName evidence="3">DUF4258 domain-containing protein</fullName>
    </recommendedName>
</protein>
<comment type="caution">
    <text evidence="1">The sequence shown here is derived from an EMBL/GenBank/DDBJ whole genome shotgun (WGS) entry which is preliminary data.</text>
</comment>
<organism evidence="1 2">
    <name type="scientific">Candidatus Roizmanbacteria bacterium RIFCSPLOWO2_01_FULL_35_13</name>
    <dbReference type="NCBI Taxonomy" id="1802055"/>
    <lineage>
        <taxon>Bacteria</taxon>
        <taxon>Candidatus Roizmaniibacteriota</taxon>
    </lineage>
</organism>
<evidence type="ECO:0000313" key="1">
    <source>
        <dbReference type="EMBL" id="OGK39127.1"/>
    </source>
</evidence>